<keyword evidence="1" id="KW-0175">Coiled coil</keyword>
<dbReference type="Proteomes" id="UP000076738">
    <property type="component" value="Unassembled WGS sequence"/>
</dbReference>
<dbReference type="Gene3D" id="3.40.50.300">
    <property type="entry name" value="P-loop containing nucleotide triphosphate hydrolases"/>
    <property type="match status" value="1"/>
</dbReference>
<dbReference type="Gene3D" id="1.25.40.10">
    <property type="entry name" value="Tetratricopeptide repeat domain"/>
    <property type="match status" value="2"/>
</dbReference>
<sequence length="856" mass="93741">MSTASGPSNGQQATLRDKLAQWKTGVSTKLDPLKERFVETTNKVIGIHDLVQEQRSDIRELGEKLALINEHVLSPGHLSPNSDVDEPTMKLLHELINAAGDVDAFLKSLWPPAKRRHTFVESEELSKLHKKLDSIVSQLALSHTVGTGVRVEGIVIRVDRLEREAAGSLAGHVPEDLLLAEIPPAPVVFHGRDDLVESIVELVCRSETCRIPLLGPGGIGKTSIAATVIHNRRVKAKYGRRTLFVSCEGLVTAEGILNALAACLHVSSGSDVRRAVWTWLLSQGCILLVLDNLETAWDSPDKVNVEQLLGKLAELSSLSLLVTMRGAVRPAGVDWAEACAEPLTPISLDAARQLWMSIARRHDQNLDRLLNRLDGLPLALTLMAHQGQLLSPTNLLEAYDSERTALVETDGGGRLTSLDVSIRLSINSHTMSQHPNAAELLSVLCLLPEGVTISDLPKILPTLKGARKGVLALVAVALAINGNGRLRALSPIRDFVMQHLPPGGITLRELRAHYMLLADEAKKVGTDECSKAITLLSAEFGNINSVLRHCWKDASYRTDVDALRLATDRLWAFSHFTSFGDCLPLLEDAMQALESMGRHQAAAQYTLAIGIVLSLSQYMPALEVLRAAKGKFEVIGDRLGAANCMRSIGNALRMLRRYDDSLSNLEQAKAEFETIGERLGAAKCMQSIGNTLRMLNRYDDALSNLEQAKAEFETIGNRLGAARCMPDIGDTLGMLNRDDDALYILEQAKAEFETIGDRLHAAHCTRSIGETLRMLHRFDDALSNLEQARSDFELIADQLGIASCGRSLGYLAGTQGDFERAKLHFRQSLAIYEEIGISSRTEECRGVLQKLEFVTF</sequence>
<evidence type="ECO:0008006" key="4">
    <source>
        <dbReference type="Google" id="ProtNLM"/>
    </source>
</evidence>
<dbReference type="InterPro" id="IPR027417">
    <property type="entry name" value="P-loop_NTPase"/>
</dbReference>
<protein>
    <recommendedName>
        <fullName evidence="4">TPR-like protein</fullName>
    </recommendedName>
</protein>
<gene>
    <name evidence="2" type="ORF">CALVIDRAFT_116864</name>
</gene>
<feature type="coiled-coil region" evidence="1">
    <location>
        <begin position="655"/>
        <end position="718"/>
    </location>
</feature>
<proteinExistence type="predicted"/>
<dbReference type="AlphaFoldDB" id="A0A167M815"/>
<dbReference type="SUPFAM" id="SSF48452">
    <property type="entry name" value="TPR-like"/>
    <property type="match status" value="2"/>
</dbReference>
<evidence type="ECO:0000256" key="1">
    <source>
        <dbReference type="SAM" id="Coils"/>
    </source>
</evidence>
<name>A0A167M815_CALVF</name>
<dbReference type="PRINTS" id="PR00364">
    <property type="entry name" value="DISEASERSIST"/>
</dbReference>
<evidence type="ECO:0000313" key="2">
    <source>
        <dbReference type="EMBL" id="KZO96430.1"/>
    </source>
</evidence>
<dbReference type="InterPro" id="IPR019734">
    <property type="entry name" value="TPR_rpt"/>
</dbReference>
<dbReference type="OrthoDB" id="431454at2759"/>
<dbReference type="PANTHER" id="PTHR47691:SF3">
    <property type="entry name" value="HTH-TYPE TRANSCRIPTIONAL REGULATOR RV0890C-RELATED"/>
    <property type="match status" value="1"/>
</dbReference>
<dbReference type="EMBL" id="KV417284">
    <property type="protein sequence ID" value="KZO96430.1"/>
    <property type="molecule type" value="Genomic_DNA"/>
</dbReference>
<dbReference type="STRING" id="1330018.A0A167M815"/>
<evidence type="ECO:0000313" key="3">
    <source>
        <dbReference type="Proteomes" id="UP000076738"/>
    </source>
</evidence>
<keyword evidence="3" id="KW-1185">Reference proteome</keyword>
<dbReference type="PANTHER" id="PTHR47691">
    <property type="entry name" value="REGULATOR-RELATED"/>
    <property type="match status" value="1"/>
</dbReference>
<dbReference type="SMART" id="SM00028">
    <property type="entry name" value="TPR"/>
    <property type="match status" value="3"/>
</dbReference>
<organism evidence="2 3">
    <name type="scientific">Calocera viscosa (strain TUFC12733)</name>
    <dbReference type="NCBI Taxonomy" id="1330018"/>
    <lineage>
        <taxon>Eukaryota</taxon>
        <taxon>Fungi</taxon>
        <taxon>Dikarya</taxon>
        <taxon>Basidiomycota</taxon>
        <taxon>Agaricomycotina</taxon>
        <taxon>Dacrymycetes</taxon>
        <taxon>Dacrymycetales</taxon>
        <taxon>Dacrymycetaceae</taxon>
        <taxon>Calocera</taxon>
    </lineage>
</organism>
<dbReference type="InterPro" id="IPR011990">
    <property type="entry name" value="TPR-like_helical_dom_sf"/>
</dbReference>
<reference evidence="2 3" key="1">
    <citation type="journal article" date="2016" name="Mol. Biol. Evol.">
        <title>Comparative Genomics of Early-Diverging Mushroom-Forming Fungi Provides Insights into the Origins of Lignocellulose Decay Capabilities.</title>
        <authorList>
            <person name="Nagy L.G."/>
            <person name="Riley R."/>
            <person name="Tritt A."/>
            <person name="Adam C."/>
            <person name="Daum C."/>
            <person name="Floudas D."/>
            <person name="Sun H."/>
            <person name="Yadav J.S."/>
            <person name="Pangilinan J."/>
            <person name="Larsson K.H."/>
            <person name="Matsuura K."/>
            <person name="Barry K."/>
            <person name="Labutti K."/>
            <person name="Kuo R."/>
            <person name="Ohm R.A."/>
            <person name="Bhattacharya S.S."/>
            <person name="Shirouzu T."/>
            <person name="Yoshinaga Y."/>
            <person name="Martin F.M."/>
            <person name="Grigoriev I.V."/>
            <person name="Hibbett D.S."/>
        </authorList>
    </citation>
    <scope>NUCLEOTIDE SEQUENCE [LARGE SCALE GENOMIC DNA]</scope>
    <source>
        <strain evidence="2 3">TUFC12733</strain>
    </source>
</reference>
<dbReference type="Pfam" id="PF13424">
    <property type="entry name" value="TPR_12"/>
    <property type="match status" value="2"/>
</dbReference>
<accession>A0A167M815</accession>
<dbReference type="SUPFAM" id="SSF52540">
    <property type="entry name" value="P-loop containing nucleoside triphosphate hydrolases"/>
    <property type="match status" value="1"/>
</dbReference>